<dbReference type="GO" id="GO:0016020">
    <property type="term" value="C:membrane"/>
    <property type="evidence" value="ECO:0007669"/>
    <property type="project" value="UniProtKB-SubCell"/>
</dbReference>
<protein>
    <submittedName>
        <fullName evidence="7">Pheophorbide a oxygenase, chloroplastic</fullName>
    </submittedName>
</protein>
<gene>
    <name evidence="7" type="primary">PAO</name>
    <name evidence="7" type="ORF">AK812_SmicGene31528</name>
</gene>
<evidence type="ECO:0000256" key="1">
    <source>
        <dbReference type="ARBA" id="ARBA00004370"/>
    </source>
</evidence>
<name>A0A1Q9CWH8_SYMMI</name>
<evidence type="ECO:0000256" key="4">
    <source>
        <dbReference type="ARBA" id="ARBA00023002"/>
    </source>
</evidence>
<evidence type="ECO:0000256" key="3">
    <source>
        <dbReference type="ARBA" id="ARBA00022989"/>
    </source>
</evidence>
<dbReference type="GO" id="GO:0005737">
    <property type="term" value="C:cytoplasm"/>
    <property type="evidence" value="ECO:0007669"/>
    <property type="project" value="TreeGrafter"/>
</dbReference>
<keyword evidence="8" id="KW-1185">Reference proteome</keyword>
<accession>A0A1Q9CWH8</accession>
<feature type="domain" description="Vanillate O-demethylase oxygenase-like C-terminal catalytic" evidence="6">
    <location>
        <begin position="30"/>
        <end position="73"/>
    </location>
</feature>
<proteinExistence type="predicted"/>
<dbReference type="OrthoDB" id="409492at2759"/>
<comment type="subcellular location">
    <subcellularLocation>
        <location evidence="1">Membrane</location>
    </subcellularLocation>
</comment>
<keyword evidence="4" id="KW-0560">Oxidoreductase</keyword>
<reference evidence="7 8" key="1">
    <citation type="submission" date="2016-02" db="EMBL/GenBank/DDBJ databases">
        <title>Genome analysis of coral dinoflagellate symbionts highlights evolutionary adaptations to a symbiotic lifestyle.</title>
        <authorList>
            <person name="Aranda M."/>
            <person name="Li Y."/>
            <person name="Liew Y.J."/>
            <person name="Baumgarten S."/>
            <person name="Simakov O."/>
            <person name="Wilson M."/>
            <person name="Piel J."/>
            <person name="Ashoor H."/>
            <person name="Bougouffa S."/>
            <person name="Bajic V.B."/>
            <person name="Ryu T."/>
            <person name="Ravasi T."/>
            <person name="Bayer T."/>
            <person name="Micklem G."/>
            <person name="Kim H."/>
            <person name="Bhak J."/>
            <person name="Lajeunesse T.C."/>
            <person name="Voolstra C.R."/>
        </authorList>
    </citation>
    <scope>NUCLEOTIDE SEQUENCE [LARGE SCALE GENOMIC DNA]</scope>
    <source>
        <strain evidence="7 8">CCMP2467</strain>
    </source>
</reference>
<evidence type="ECO:0000313" key="8">
    <source>
        <dbReference type="Proteomes" id="UP000186817"/>
    </source>
</evidence>
<dbReference type="PANTHER" id="PTHR21266">
    <property type="entry name" value="IRON-SULFUR DOMAIN CONTAINING PROTEIN"/>
    <property type="match status" value="1"/>
</dbReference>
<keyword evidence="2" id="KW-0812">Transmembrane</keyword>
<dbReference type="Gene3D" id="3.90.380.10">
    <property type="entry name" value="Naphthalene 1,2-dioxygenase Alpha Subunit, Chain A, domain 1"/>
    <property type="match status" value="1"/>
</dbReference>
<dbReference type="EMBL" id="LSRX01000870">
    <property type="protein sequence ID" value="OLP87267.1"/>
    <property type="molecule type" value="Genomic_DNA"/>
</dbReference>
<dbReference type="PANTHER" id="PTHR21266:SF32">
    <property type="entry name" value="CHOLESTEROL 7-DESATURASE NVD"/>
    <property type="match status" value="1"/>
</dbReference>
<dbReference type="InterPro" id="IPR050584">
    <property type="entry name" value="Cholesterol_7-desaturase"/>
</dbReference>
<keyword evidence="5" id="KW-0472">Membrane</keyword>
<dbReference type="GO" id="GO:0016491">
    <property type="term" value="F:oxidoreductase activity"/>
    <property type="evidence" value="ECO:0007669"/>
    <property type="project" value="UniProtKB-KW"/>
</dbReference>
<comment type="caution">
    <text evidence="7">The sequence shown here is derived from an EMBL/GenBank/DDBJ whole genome shotgun (WGS) entry which is preliminary data.</text>
</comment>
<sequence>MEWTLRATAGTHLDEMEILGSYTRDLPYGYDSLLENLIDVSHVPFAHHGLQGTRDDAIPISMTIPDTKESTEFLGVLGGLKREAKFSLRSPFFFFYLGEFLGDTDSKEEYEHLC</sequence>
<dbReference type="SUPFAM" id="SSF55961">
    <property type="entry name" value="Bet v1-like"/>
    <property type="match status" value="1"/>
</dbReference>
<dbReference type="AlphaFoldDB" id="A0A1Q9CWH8"/>
<keyword evidence="3" id="KW-1133">Transmembrane helix</keyword>
<organism evidence="7 8">
    <name type="scientific">Symbiodinium microadriaticum</name>
    <name type="common">Dinoflagellate</name>
    <name type="synonym">Zooxanthella microadriatica</name>
    <dbReference type="NCBI Taxonomy" id="2951"/>
    <lineage>
        <taxon>Eukaryota</taxon>
        <taxon>Sar</taxon>
        <taxon>Alveolata</taxon>
        <taxon>Dinophyceae</taxon>
        <taxon>Suessiales</taxon>
        <taxon>Symbiodiniaceae</taxon>
        <taxon>Symbiodinium</taxon>
    </lineage>
</organism>
<evidence type="ECO:0000259" key="6">
    <source>
        <dbReference type="Pfam" id="PF19112"/>
    </source>
</evidence>
<evidence type="ECO:0000256" key="2">
    <source>
        <dbReference type="ARBA" id="ARBA00022692"/>
    </source>
</evidence>
<dbReference type="Proteomes" id="UP000186817">
    <property type="component" value="Unassembled WGS sequence"/>
</dbReference>
<evidence type="ECO:0000256" key="5">
    <source>
        <dbReference type="ARBA" id="ARBA00023136"/>
    </source>
</evidence>
<dbReference type="Pfam" id="PF19112">
    <property type="entry name" value="VanA_C"/>
    <property type="match status" value="1"/>
</dbReference>
<dbReference type="InterPro" id="IPR044043">
    <property type="entry name" value="VanA_C_cat"/>
</dbReference>
<evidence type="ECO:0000313" key="7">
    <source>
        <dbReference type="EMBL" id="OLP87267.1"/>
    </source>
</evidence>